<evidence type="ECO:0000256" key="1">
    <source>
        <dbReference type="SAM" id="Coils"/>
    </source>
</evidence>
<proteinExistence type="predicted"/>
<reference evidence="3" key="1">
    <citation type="submission" date="2019-07" db="EMBL/GenBank/DDBJ databases">
        <authorList>
            <person name="Dittberner H."/>
        </authorList>
    </citation>
    <scope>NUCLEOTIDE SEQUENCE [LARGE SCALE GENOMIC DNA]</scope>
</reference>
<comment type="caution">
    <text evidence="3">The sequence shown here is derived from an EMBL/GenBank/DDBJ whole genome shotgun (WGS) entry which is preliminary data.</text>
</comment>
<evidence type="ECO:0000256" key="2">
    <source>
        <dbReference type="SAM" id="SignalP"/>
    </source>
</evidence>
<organism evidence="3 4">
    <name type="scientific">Arabis nemorensis</name>
    <dbReference type="NCBI Taxonomy" id="586526"/>
    <lineage>
        <taxon>Eukaryota</taxon>
        <taxon>Viridiplantae</taxon>
        <taxon>Streptophyta</taxon>
        <taxon>Embryophyta</taxon>
        <taxon>Tracheophyta</taxon>
        <taxon>Spermatophyta</taxon>
        <taxon>Magnoliopsida</taxon>
        <taxon>eudicotyledons</taxon>
        <taxon>Gunneridae</taxon>
        <taxon>Pentapetalae</taxon>
        <taxon>rosids</taxon>
        <taxon>malvids</taxon>
        <taxon>Brassicales</taxon>
        <taxon>Brassicaceae</taxon>
        <taxon>Arabideae</taxon>
        <taxon>Arabis</taxon>
    </lineage>
</organism>
<gene>
    <name evidence="3" type="ORF">ANE_LOCUS6544</name>
</gene>
<dbReference type="Proteomes" id="UP000489600">
    <property type="component" value="Unassembled WGS sequence"/>
</dbReference>
<feature type="signal peptide" evidence="2">
    <location>
        <begin position="1"/>
        <end position="22"/>
    </location>
</feature>
<keyword evidence="4" id="KW-1185">Reference proteome</keyword>
<sequence length="126" mass="14451">MAKISFVLLVIALIAFLHVSEAHRSLHFEEQVLENDLDEAKNLIEEDLKEKETSIKHLEDEVHMLTKSDHMLSELGDAYKNGKNLAPLGKRLKRFNRRIKKAPEEGRYVSIIQCILKDLGLNGGRF</sequence>
<dbReference type="OrthoDB" id="1065087at2759"/>
<dbReference type="EMBL" id="CABITT030000003">
    <property type="protein sequence ID" value="VVA96099.1"/>
    <property type="molecule type" value="Genomic_DNA"/>
</dbReference>
<dbReference type="AlphaFoldDB" id="A0A565B5F2"/>
<accession>A0A565B5F2</accession>
<feature type="chain" id="PRO_5021793024" evidence="2">
    <location>
        <begin position="23"/>
        <end position="126"/>
    </location>
</feature>
<protein>
    <submittedName>
        <fullName evidence="3">Uncharacterized protein</fullName>
    </submittedName>
</protein>
<evidence type="ECO:0000313" key="3">
    <source>
        <dbReference type="EMBL" id="VVA96099.1"/>
    </source>
</evidence>
<feature type="coiled-coil region" evidence="1">
    <location>
        <begin position="30"/>
        <end position="68"/>
    </location>
</feature>
<keyword evidence="1" id="KW-0175">Coiled coil</keyword>
<keyword evidence="2" id="KW-0732">Signal</keyword>
<name>A0A565B5F2_9BRAS</name>
<evidence type="ECO:0000313" key="4">
    <source>
        <dbReference type="Proteomes" id="UP000489600"/>
    </source>
</evidence>